<dbReference type="PANTHER" id="PTHR43539:SF68">
    <property type="entry name" value="FLAVIN-BINDING MONOOXYGENASE-LIKE PROTEIN (AFU_ORTHOLOGUE AFUA_4G09220)"/>
    <property type="match status" value="1"/>
</dbReference>
<proteinExistence type="predicted"/>
<evidence type="ECO:0000313" key="5">
    <source>
        <dbReference type="Proteomes" id="UP000076842"/>
    </source>
</evidence>
<dbReference type="AlphaFoldDB" id="A0A165JUF7"/>
<evidence type="ECO:0000256" key="3">
    <source>
        <dbReference type="ARBA" id="ARBA00023002"/>
    </source>
</evidence>
<dbReference type="OrthoDB" id="74360at2759"/>
<protein>
    <submittedName>
        <fullName evidence="4">FAD/NAD(P)-binding domain-containing protein</fullName>
    </submittedName>
</protein>
<evidence type="ECO:0000313" key="4">
    <source>
        <dbReference type="EMBL" id="KZT62286.1"/>
    </source>
</evidence>
<keyword evidence="3" id="KW-0560">Oxidoreductase</keyword>
<dbReference type="InterPro" id="IPR020946">
    <property type="entry name" value="Flavin_mOase-like"/>
</dbReference>
<dbReference type="GO" id="GO:0050661">
    <property type="term" value="F:NADP binding"/>
    <property type="evidence" value="ECO:0007669"/>
    <property type="project" value="InterPro"/>
</dbReference>
<organism evidence="4 5">
    <name type="scientific">Calocera cornea HHB12733</name>
    <dbReference type="NCBI Taxonomy" id="1353952"/>
    <lineage>
        <taxon>Eukaryota</taxon>
        <taxon>Fungi</taxon>
        <taxon>Dikarya</taxon>
        <taxon>Basidiomycota</taxon>
        <taxon>Agaricomycotina</taxon>
        <taxon>Dacrymycetes</taxon>
        <taxon>Dacrymycetales</taxon>
        <taxon>Dacrymycetaceae</taxon>
        <taxon>Calocera</taxon>
    </lineage>
</organism>
<dbReference type="PANTHER" id="PTHR43539">
    <property type="entry name" value="FLAVIN-BINDING MONOOXYGENASE-LIKE PROTEIN (AFU_ORTHOLOGUE AFUA_4G09220)"/>
    <property type="match status" value="1"/>
</dbReference>
<dbReference type="InParanoid" id="A0A165JUF7"/>
<dbReference type="SUPFAM" id="SSF54427">
    <property type="entry name" value="NTF2-like"/>
    <property type="match status" value="1"/>
</dbReference>
<sequence>MSLPTFQTLGAIPPPTTQAQSVAEDWLSAFSSAIDRNNVPAVLSLFIDDAWWRDLLSLTWDFRSFHGANEIGKFLEDRLSLSQLSSIKLSSPAPLLVTPDLDLGWVQALFTFETGVGFGTAVVRIVYLETGEWKAWALCTILEDLKCDRPEIDFNYPERVEYASMREREEQFLDADPTVIIVGAGQAGLGLAARLKAVGVSSLIVERNDRVGDQWRKDRYASLRLHAPVWRDHLPFFPFPEPPLWPVFTPGVKLGDFLEAYAKHLDLNVWTSTTIQDPQWEASSKTWTVTIPHEGKARIMKTRHIVWAIGLDGGVANMPKIDGMDTFQGNIVHSSQYSVPEPYKGKKVVVIGAGVSAHDICMDLARQGTDVTMIQRSSTYIMSVKNAIPAMNKQLYWKGSPPNEVSDVLSNSLPLKLVQQMSVRTTARIAEMDKHLLDGLHRVGFKTNMGLEDAGVFRLVLKRGGGWYTDVGASQLLISGRIKLHTSAISHLTPQGMVFADGTSLPADVIICATGYGRMSSTLAPVFGEEFARGLGEVWDWDAEGEINSVWRGSGREGFYTATNNLPGCRFWSKFLALQIKAMEAGLFGPRYSRS</sequence>
<dbReference type="Gene3D" id="3.10.450.50">
    <property type="match status" value="1"/>
</dbReference>
<reference evidence="4 5" key="1">
    <citation type="journal article" date="2016" name="Mol. Biol. Evol.">
        <title>Comparative Genomics of Early-Diverging Mushroom-Forming Fungi Provides Insights into the Origins of Lignocellulose Decay Capabilities.</title>
        <authorList>
            <person name="Nagy L.G."/>
            <person name="Riley R."/>
            <person name="Tritt A."/>
            <person name="Adam C."/>
            <person name="Daum C."/>
            <person name="Floudas D."/>
            <person name="Sun H."/>
            <person name="Yadav J.S."/>
            <person name="Pangilinan J."/>
            <person name="Larsson K.H."/>
            <person name="Matsuura K."/>
            <person name="Barry K."/>
            <person name="Labutti K."/>
            <person name="Kuo R."/>
            <person name="Ohm R.A."/>
            <person name="Bhattacharya S.S."/>
            <person name="Shirouzu T."/>
            <person name="Yoshinaga Y."/>
            <person name="Martin F.M."/>
            <person name="Grigoriev I.V."/>
            <person name="Hibbett D.S."/>
        </authorList>
    </citation>
    <scope>NUCLEOTIDE SEQUENCE [LARGE SCALE GENOMIC DNA]</scope>
    <source>
        <strain evidence="4 5">HHB12733</strain>
    </source>
</reference>
<dbReference type="SUPFAM" id="SSF51905">
    <property type="entry name" value="FAD/NAD(P)-binding domain"/>
    <property type="match status" value="2"/>
</dbReference>
<gene>
    <name evidence="4" type="ORF">CALCODRAFT_426286</name>
</gene>
<dbReference type="GO" id="GO:0004499">
    <property type="term" value="F:N,N-dimethylaniline monooxygenase activity"/>
    <property type="evidence" value="ECO:0007669"/>
    <property type="project" value="InterPro"/>
</dbReference>
<dbReference type="PRINTS" id="PR00411">
    <property type="entry name" value="PNDRDTASEI"/>
</dbReference>
<dbReference type="Pfam" id="PF00743">
    <property type="entry name" value="FMO-like"/>
    <property type="match status" value="1"/>
</dbReference>
<accession>A0A165JUF7</accession>
<dbReference type="InterPro" id="IPR036188">
    <property type="entry name" value="FAD/NAD-bd_sf"/>
</dbReference>
<keyword evidence="5" id="KW-1185">Reference proteome</keyword>
<dbReference type="InterPro" id="IPR050982">
    <property type="entry name" value="Auxin_biosynth/cation_transpt"/>
</dbReference>
<dbReference type="Proteomes" id="UP000076842">
    <property type="component" value="Unassembled WGS sequence"/>
</dbReference>
<dbReference type="InterPro" id="IPR032710">
    <property type="entry name" value="NTF2-like_dom_sf"/>
</dbReference>
<name>A0A165JUF7_9BASI</name>
<keyword evidence="2" id="KW-0274">FAD</keyword>
<dbReference type="GO" id="GO:0050660">
    <property type="term" value="F:flavin adenine dinucleotide binding"/>
    <property type="evidence" value="ECO:0007669"/>
    <property type="project" value="InterPro"/>
</dbReference>
<dbReference type="EMBL" id="KV423917">
    <property type="protein sequence ID" value="KZT62286.1"/>
    <property type="molecule type" value="Genomic_DNA"/>
</dbReference>
<evidence type="ECO:0000256" key="2">
    <source>
        <dbReference type="ARBA" id="ARBA00022827"/>
    </source>
</evidence>
<dbReference type="Gene3D" id="3.50.50.60">
    <property type="entry name" value="FAD/NAD(P)-binding domain"/>
    <property type="match status" value="2"/>
</dbReference>
<evidence type="ECO:0000256" key="1">
    <source>
        <dbReference type="ARBA" id="ARBA00022630"/>
    </source>
</evidence>
<dbReference type="STRING" id="1353952.A0A165JUF7"/>
<keyword evidence="1" id="KW-0285">Flavoprotein</keyword>